<evidence type="ECO:0000313" key="1">
    <source>
        <dbReference type="EMBL" id="QBZ54127.1"/>
    </source>
</evidence>
<organism evidence="1 2">
    <name type="scientific">Pyricularia oryzae</name>
    <name type="common">Rice blast fungus</name>
    <name type="synonym">Magnaporthe oryzae</name>
    <dbReference type="NCBI Taxonomy" id="318829"/>
    <lineage>
        <taxon>Eukaryota</taxon>
        <taxon>Fungi</taxon>
        <taxon>Dikarya</taxon>
        <taxon>Ascomycota</taxon>
        <taxon>Pezizomycotina</taxon>
        <taxon>Sordariomycetes</taxon>
        <taxon>Sordariomycetidae</taxon>
        <taxon>Magnaporthales</taxon>
        <taxon>Pyriculariaceae</taxon>
        <taxon>Pyricularia</taxon>
    </lineage>
</organism>
<sequence length="203" mass="22716">RDFCPVAKKKNIKPDSDNVKLFGYNEFEAKVSSRHLALASYYFEAMLSGPWFEAVNCADGLRHVCLKNEKGFDPDALKILLNVIHGKNRIVPRSVDFEMLAKITVMVDYFQCHEALEVYINIWIEPFTGKPLPTSLSRDLVLWILISSVFNKPIILKSATKIAILHGAGPMPTIKLPIRSSIIEFGGSGARCYTPVFQKASQG</sequence>
<dbReference type="Proteomes" id="UP000294847">
    <property type="component" value="Chromosome 1"/>
</dbReference>
<dbReference type="InterPro" id="IPR011333">
    <property type="entry name" value="SKP1/BTB/POZ_sf"/>
</dbReference>
<dbReference type="SUPFAM" id="SSF54695">
    <property type="entry name" value="POZ domain"/>
    <property type="match status" value="1"/>
</dbReference>
<gene>
    <name evidence="1" type="ORF">PoMZ_09819</name>
</gene>
<dbReference type="EMBL" id="CP034204">
    <property type="protein sequence ID" value="QBZ54127.1"/>
    <property type="molecule type" value="Genomic_DNA"/>
</dbReference>
<feature type="non-terminal residue" evidence="1">
    <location>
        <position position="1"/>
    </location>
</feature>
<name>A0A4P7MVG6_PYROR</name>
<protein>
    <submittedName>
        <fullName evidence="1">Uncharacterized protein</fullName>
    </submittedName>
</protein>
<dbReference type="AlphaFoldDB" id="A0A4P7MVG6"/>
<dbReference type="Gene3D" id="3.30.710.10">
    <property type="entry name" value="Potassium Channel Kv1.1, Chain A"/>
    <property type="match status" value="1"/>
</dbReference>
<evidence type="ECO:0000313" key="2">
    <source>
        <dbReference type="Proteomes" id="UP000294847"/>
    </source>
</evidence>
<reference evidence="1 2" key="1">
    <citation type="journal article" date="2019" name="Mol. Biol. Evol.">
        <title>Blast fungal genomes show frequent chromosomal changes, gene gains and losses, and effector gene turnover.</title>
        <authorList>
            <person name="Gomez Luciano L.B."/>
            <person name="Jason Tsai I."/>
            <person name="Chuma I."/>
            <person name="Tosa Y."/>
            <person name="Chen Y.H."/>
            <person name="Li J.Y."/>
            <person name="Li M.Y."/>
            <person name="Jade Lu M.Y."/>
            <person name="Nakayashiki H."/>
            <person name="Li W.H."/>
        </authorList>
    </citation>
    <scope>NUCLEOTIDE SEQUENCE [LARGE SCALE GENOMIC DNA]</scope>
    <source>
        <strain evidence="1">MZ5-1-6</strain>
    </source>
</reference>
<proteinExistence type="predicted"/>
<accession>A0A4P7MVG6</accession>